<organism evidence="6 7">
    <name type="scientific">Floridaenema evergladense BLCC-F167</name>
    <dbReference type="NCBI Taxonomy" id="3153639"/>
    <lineage>
        <taxon>Bacteria</taxon>
        <taxon>Bacillati</taxon>
        <taxon>Cyanobacteriota</taxon>
        <taxon>Cyanophyceae</taxon>
        <taxon>Oscillatoriophycideae</taxon>
        <taxon>Aerosakkonematales</taxon>
        <taxon>Aerosakkonemataceae</taxon>
        <taxon>Floridanema</taxon>
        <taxon>Floridanema evergladense</taxon>
    </lineage>
</organism>
<dbReference type="NCBIfam" id="TIGR01746">
    <property type="entry name" value="Thioester-redct"/>
    <property type="match status" value="1"/>
</dbReference>
<dbReference type="SUPFAM" id="SSF56801">
    <property type="entry name" value="Acetyl-CoA synthetase-like"/>
    <property type="match status" value="1"/>
</dbReference>
<dbReference type="PANTHER" id="PTHR44845:SF6">
    <property type="entry name" value="BETA-ALANINE-ACTIVATING ENZYME"/>
    <property type="match status" value="1"/>
</dbReference>
<reference evidence="6 7" key="1">
    <citation type="submission" date="2024-09" db="EMBL/GenBank/DDBJ databases">
        <title>Floridaenema gen nov. (Aerosakkonemataceae, Aerosakkonematales ord. nov., Cyanobacteria) from benthic tropical and subtropical fresh waters, with the description of four new species.</title>
        <authorList>
            <person name="Moretto J.A."/>
            <person name="Berthold D.E."/>
            <person name="Lefler F.W."/>
            <person name="Huang I.-S."/>
            <person name="Laughinghouse H. IV."/>
        </authorList>
    </citation>
    <scope>NUCLEOTIDE SEQUENCE [LARGE SCALE GENOMIC DNA]</scope>
    <source>
        <strain evidence="6 7">BLCC-F167</strain>
    </source>
</reference>
<dbReference type="PROSITE" id="PS00012">
    <property type="entry name" value="PHOSPHOPANTETHEINE"/>
    <property type="match status" value="1"/>
</dbReference>
<dbReference type="Gene3D" id="3.30.559.10">
    <property type="entry name" value="Chloramphenicol acetyltransferase-like domain"/>
    <property type="match status" value="1"/>
</dbReference>
<keyword evidence="2" id="KW-0596">Phosphopantetheine</keyword>
<dbReference type="Gene3D" id="3.40.50.720">
    <property type="entry name" value="NAD(P)-binding Rossmann-like Domain"/>
    <property type="match status" value="1"/>
</dbReference>
<proteinExistence type="predicted"/>
<feature type="non-terminal residue" evidence="6">
    <location>
        <position position="1"/>
    </location>
</feature>
<keyword evidence="3" id="KW-0597">Phosphoprotein</keyword>
<evidence type="ECO:0000313" key="6">
    <source>
        <dbReference type="EMBL" id="MFB2839283.1"/>
    </source>
</evidence>
<evidence type="ECO:0000259" key="5">
    <source>
        <dbReference type="PROSITE" id="PS50075"/>
    </source>
</evidence>
<sequence>HLFSQVLKLNQIGINDNFFEIGGHSLLATQLISRIRTHLQIELPLRTLFSAPTVAELASLIQAIKQQNLQLNFPPIVKRENQNELPLSYAQTRLWFIDQLQPNSALYNIPSALRIAGRLPIATLEKSLREIIQRHEVLRTNFITIDGEANQIIHPENNGFLSLIDLQHLGTKEQEITVQELIQEQTIKPFDLAKDSLIRITLINKSETEHILIICMHHIISDGWSIGVFVQELAALYNADIQNQPSPLTPLPIQYADFAIWQREWLSGEVLETQLSYWKQQLADTPALLSLPTDRQRPAVQTYTGAHQKFALSSDLTEKLTQLSQEQGVTLFMTLLAGFNTLLYRYTGQSDIVVGSPIANRNHSEIEGLIGFFVNTLVLRTDLAENPSFTELIHRVKEVSLAAYTHQDLPFEMLVEAVAPSRDLSYSPLFQVMFVLQNAPLSELELSGLTLSPQELEMPIAKFDLTLSMENSSTGLVGWWEYNTDLFDGSTIERMIGHFQTLLAAIVENPQTPISQLPILTTTEQQQLLVEWNDTQTDYPIDQCLHQLFEQQVKKTPDAVAVIFEDQQLTYSQLNDRANQLAHYLRSLGVGADVLVGICVERSIDMIVGLLGILKAGGAYLPLDPDYPQERLQFMLDDAQVKVLLTQQRLLEKLNVTQENLICLDRDWQIIQQWSQNNPISEVLATNLAYVIYTSGSTGQPKGVLITHQGLLNLVFWHQSTFSIAPSDKATQLAGTAFDAAVWELWPYLSAGASVYLVTSDTLYSPTDLRDWLIAKEISITFVPTPLAEKLLLLEWNETSALRTMLVGGDRLHNYPSLSVPFSVVNNYGPTENTVVTTSGLVVPKAEEFSASPSIGRPIANTQVYILDSYLQPVPVGVPGELHIGGAGLARGYLNRKELTQEKFIPHPFDNNERVYKTGDLARYLPDGNIEYLGRIDNQVKIRGFRIELGEIEALLSQCPQVQAAVVIAREDIPGDKRLVAYIVPLPDTALTVSELREFLKAQVPEYMIPSAFVILESLPLTPNGKVDRRALPKPDFHSEQKDKYAAPRNSVEEILTQIWAEVLNLNSVGIYDNFFELGGYSLLAIQLVSRIRSQLQVEVPLQSLFAAPTVADLATIIAATLDSSAPITTDTQVDLEAEAVLDPSIQIENVPFTYTNEPKKIFLTGASGFLGSHLLYELLEQTQADVYCLIRSADEKQAYQKLLRQMESLQIWQEAFSSRIVPVVGDLSQNLLGLSRSNFQDLAAMIDVIYHNGALVNFVYPYSTLKPANVLGTQEVVRLASEIKLKPVHYVSTLSVFASPAYSGKIVLESDPLEHSKDMNNGYAQTKWVADRLMMLARDRGLPVCIYRPARILGHSQTGISPPDDFWSTFILGFIHLGMAIALDNAKDNIIPVDYMSRAIVHLSQQKESLGKAFHLLNSHYTPIADLYNWIRALGYPLKEISYEEWRSHLIRTNQTSSNKLLQSLVAMAPEPNNQTTEQNQPPEFDFTNALSGLAGTDLVFPAIEPDLIAKYLSNLLGKTDIFLKKQ</sequence>
<evidence type="ECO:0000256" key="3">
    <source>
        <dbReference type="ARBA" id="ARBA00022553"/>
    </source>
</evidence>
<dbReference type="InterPro" id="IPR009081">
    <property type="entry name" value="PP-bd_ACP"/>
</dbReference>
<dbReference type="SUPFAM" id="SSF52777">
    <property type="entry name" value="CoA-dependent acyltransferases"/>
    <property type="match status" value="2"/>
</dbReference>
<dbReference type="RefSeq" id="WP_413281560.1">
    <property type="nucleotide sequence ID" value="NZ_JBHFNT010000302.1"/>
</dbReference>
<dbReference type="InterPro" id="IPR023213">
    <property type="entry name" value="CAT-like_dom_sf"/>
</dbReference>
<dbReference type="InterPro" id="IPR006162">
    <property type="entry name" value="Ppantetheine_attach_site"/>
</dbReference>
<dbReference type="NCBIfam" id="TIGR01733">
    <property type="entry name" value="AA-adenyl-dom"/>
    <property type="match status" value="1"/>
</dbReference>
<dbReference type="InterPro" id="IPR025110">
    <property type="entry name" value="AMP-bd_C"/>
</dbReference>
<accession>A0ABV4WXE7</accession>
<feature type="domain" description="Carrier" evidence="5">
    <location>
        <begin position="1047"/>
        <end position="1122"/>
    </location>
</feature>
<dbReference type="InterPro" id="IPR010080">
    <property type="entry name" value="Thioester_reductase-like_dom"/>
</dbReference>
<dbReference type="CDD" id="cd05235">
    <property type="entry name" value="SDR_e1"/>
    <property type="match status" value="1"/>
</dbReference>
<dbReference type="InterPro" id="IPR013120">
    <property type="entry name" value="FAR_NAD-bd"/>
</dbReference>
<comment type="caution">
    <text evidence="6">The sequence shown here is derived from an EMBL/GenBank/DDBJ whole genome shotgun (WGS) entry which is preliminary data.</text>
</comment>
<evidence type="ECO:0000256" key="4">
    <source>
        <dbReference type="ARBA" id="ARBA00022598"/>
    </source>
</evidence>
<gene>
    <name evidence="6" type="ORF">ACE1CA_32740</name>
</gene>
<dbReference type="InterPro" id="IPR020806">
    <property type="entry name" value="PKS_PP-bd"/>
</dbReference>
<dbReference type="InterPro" id="IPR036291">
    <property type="entry name" value="NAD(P)-bd_dom_sf"/>
</dbReference>
<dbReference type="CDD" id="cd05930">
    <property type="entry name" value="A_NRPS"/>
    <property type="match status" value="1"/>
</dbReference>
<dbReference type="Gene3D" id="3.30.559.30">
    <property type="entry name" value="Nonribosomal peptide synthetase, condensation domain"/>
    <property type="match status" value="1"/>
</dbReference>
<dbReference type="PROSITE" id="PS50075">
    <property type="entry name" value="CARRIER"/>
    <property type="match status" value="2"/>
</dbReference>
<dbReference type="PANTHER" id="PTHR44845">
    <property type="entry name" value="CARRIER DOMAIN-CONTAINING PROTEIN"/>
    <property type="match status" value="1"/>
</dbReference>
<dbReference type="Gene3D" id="2.30.38.10">
    <property type="entry name" value="Luciferase, Domain 3"/>
    <property type="match status" value="1"/>
</dbReference>
<dbReference type="InterPro" id="IPR001242">
    <property type="entry name" value="Condensation_dom"/>
</dbReference>
<dbReference type="Gene3D" id="1.10.1200.10">
    <property type="entry name" value="ACP-like"/>
    <property type="match status" value="2"/>
</dbReference>
<evidence type="ECO:0000313" key="7">
    <source>
        <dbReference type="Proteomes" id="UP001576780"/>
    </source>
</evidence>
<dbReference type="Pfam" id="PF00668">
    <property type="entry name" value="Condensation"/>
    <property type="match status" value="1"/>
</dbReference>
<dbReference type="Gene3D" id="3.40.50.980">
    <property type="match status" value="2"/>
</dbReference>
<dbReference type="Gene3D" id="3.30.300.30">
    <property type="match status" value="1"/>
</dbReference>
<name>A0ABV4WXE7_9CYAN</name>
<dbReference type="Proteomes" id="UP001576780">
    <property type="component" value="Unassembled WGS sequence"/>
</dbReference>
<dbReference type="InterPro" id="IPR020845">
    <property type="entry name" value="AMP-binding_CS"/>
</dbReference>
<dbReference type="PROSITE" id="PS00455">
    <property type="entry name" value="AMP_BINDING"/>
    <property type="match status" value="1"/>
</dbReference>
<dbReference type="Pfam" id="PF07993">
    <property type="entry name" value="NAD_binding_4"/>
    <property type="match status" value="1"/>
</dbReference>
<dbReference type="InterPro" id="IPR045851">
    <property type="entry name" value="AMP-bd_C_sf"/>
</dbReference>
<dbReference type="Pfam" id="PF13193">
    <property type="entry name" value="AMP-binding_C"/>
    <property type="match status" value="1"/>
</dbReference>
<dbReference type="EMBL" id="JBHFNT010000302">
    <property type="protein sequence ID" value="MFB2839283.1"/>
    <property type="molecule type" value="Genomic_DNA"/>
</dbReference>
<keyword evidence="4" id="KW-0436">Ligase</keyword>
<comment type="cofactor">
    <cofactor evidence="1">
        <name>pantetheine 4'-phosphate</name>
        <dbReference type="ChEBI" id="CHEBI:47942"/>
    </cofactor>
</comment>
<dbReference type="Pfam" id="PF00550">
    <property type="entry name" value="PP-binding"/>
    <property type="match status" value="2"/>
</dbReference>
<dbReference type="SUPFAM" id="SSF51735">
    <property type="entry name" value="NAD(P)-binding Rossmann-fold domains"/>
    <property type="match status" value="1"/>
</dbReference>
<evidence type="ECO:0000256" key="2">
    <source>
        <dbReference type="ARBA" id="ARBA00022450"/>
    </source>
</evidence>
<dbReference type="InterPro" id="IPR000873">
    <property type="entry name" value="AMP-dep_synth/lig_dom"/>
</dbReference>
<dbReference type="InterPro" id="IPR036736">
    <property type="entry name" value="ACP-like_sf"/>
</dbReference>
<dbReference type="Pfam" id="PF00501">
    <property type="entry name" value="AMP-binding"/>
    <property type="match status" value="1"/>
</dbReference>
<dbReference type="CDD" id="cd19531">
    <property type="entry name" value="LCL_NRPS-like"/>
    <property type="match status" value="1"/>
</dbReference>
<keyword evidence="7" id="KW-1185">Reference proteome</keyword>
<evidence type="ECO:0000256" key="1">
    <source>
        <dbReference type="ARBA" id="ARBA00001957"/>
    </source>
</evidence>
<dbReference type="InterPro" id="IPR010071">
    <property type="entry name" value="AA_adenyl_dom"/>
</dbReference>
<dbReference type="SMART" id="SM00823">
    <property type="entry name" value="PKS_PP"/>
    <property type="match status" value="2"/>
</dbReference>
<feature type="domain" description="Carrier" evidence="5">
    <location>
        <begin position="1"/>
        <end position="65"/>
    </location>
</feature>
<protein>
    <submittedName>
        <fullName evidence="6">Amino acid adenylation domain-containing protein</fullName>
    </submittedName>
</protein>
<dbReference type="SUPFAM" id="SSF47336">
    <property type="entry name" value="ACP-like"/>
    <property type="match status" value="2"/>
</dbReference>